<accession>A0A7R5KFH6</accession>
<dbReference type="PANTHER" id="PTHR18934:SF221">
    <property type="entry name" value="ATP-DEPENDENT RNA HELICASE DHX34-RELATED"/>
    <property type="match status" value="1"/>
</dbReference>
<dbReference type="InterPro" id="IPR014001">
    <property type="entry name" value="Helicase_ATP-bd"/>
</dbReference>
<feature type="non-terminal residue" evidence="6">
    <location>
        <position position="1"/>
    </location>
</feature>
<dbReference type="SUPFAM" id="SSF52540">
    <property type="entry name" value="P-loop containing nucleoside triphosphate hydrolases"/>
    <property type="match status" value="1"/>
</dbReference>
<proteinExistence type="predicted"/>
<dbReference type="RefSeq" id="XP_039235692.1">
    <property type="nucleotide sequence ID" value="XM_039379758.1"/>
</dbReference>
<evidence type="ECO:0000256" key="1">
    <source>
        <dbReference type="ARBA" id="ARBA00022801"/>
    </source>
</evidence>
<sequence length="305" mass="32408">RTGGTGRDWEGTGTCPGVQGGAGDPRQVPGERELGELGALGGTGRALGPVQVCRVGLETLGRYQVSTNWENWGHWEGLGGTGTCPGVQGGAGDPRQVPGEHELGELGALVGTGRALGPVQVCRVGLETLGRYQVGFQTRFERTCARGAHLVFVTLGLLLRQVQSDPALGRYQVLVADEVHERHLPGDLLLGALRRLLPARPALRLLLMSATCDPHLFARYFGGAPVLQVPGRLHPIKVLYQPIPSEPRQPHLDTGPYLPLTCVRAPLCSPVCSPVLTCAHLSSPVRKYCTSPSPQSPGGLTWTRG</sequence>
<protein>
    <submittedName>
        <fullName evidence="6">Probable pre-mRNA-splicing factor ATP-dependent RNA helicase DEAH6</fullName>
    </submittedName>
</protein>
<keyword evidence="2 6" id="KW-0067">ATP-binding</keyword>
<feature type="domain" description="Helicase ATP-binding" evidence="4">
    <location>
        <begin position="120"/>
        <end position="230"/>
    </location>
</feature>
<dbReference type="Proteomes" id="UP000504627">
    <property type="component" value="Unplaced"/>
</dbReference>
<dbReference type="GO" id="GO:0004386">
    <property type="term" value="F:helicase activity"/>
    <property type="evidence" value="ECO:0007669"/>
    <property type="project" value="UniProtKB-KW"/>
</dbReference>
<dbReference type="PROSITE" id="PS51192">
    <property type="entry name" value="HELICASE_ATP_BIND_1"/>
    <property type="match status" value="1"/>
</dbReference>
<dbReference type="GeneID" id="120322959"/>
<evidence type="ECO:0000256" key="3">
    <source>
        <dbReference type="SAM" id="MobiDB-lite"/>
    </source>
</evidence>
<dbReference type="InParanoid" id="A0A7R5KFH6"/>
<dbReference type="InterPro" id="IPR027417">
    <property type="entry name" value="P-loop_NTPase"/>
</dbReference>
<keyword evidence="2 6" id="KW-0547">Nucleotide-binding</keyword>
<evidence type="ECO:0000313" key="6">
    <source>
        <dbReference type="RefSeq" id="XP_039235692.1"/>
    </source>
</evidence>
<feature type="non-terminal residue" evidence="6">
    <location>
        <position position="305"/>
    </location>
</feature>
<evidence type="ECO:0000256" key="2">
    <source>
        <dbReference type="ARBA" id="ARBA00022806"/>
    </source>
</evidence>
<dbReference type="Gene3D" id="3.40.50.300">
    <property type="entry name" value="P-loop containing nucleotide triphosphate hydrolases"/>
    <property type="match status" value="1"/>
</dbReference>
<dbReference type="GO" id="GO:0003723">
    <property type="term" value="F:RNA binding"/>
    <property type="evidence" value="ECO:0007669"/>
    <property type="project" value="TreeGrafter"/>
</dbReference>
<dbReference type="AlphaFoldDB" id="A0A7R5KFH6"/>
<evidence type="ECO:0000313" key="5">
    <source>
        <dbReference type="Proteomes" id="UP000504627"/>
    </source>
</evidence>
<keyword evidence="2 6" id="KW-0347">Helicase</keyword>
<reference evidence="6" key="1">
    <citation type="submission" date="2025-08" db="UniProtKB">
        <authorList>
            <consortium name="RefSeq"/>
        </authorList>
    </citation>
    <scope>IDENTIFICATION</scope>
    <source>
        <tissue evidence="6">Muscle</tissue>
    </source>
</reference>
<feature type="region of interest" description="Disordered" evidence="3">
    <location>
        <begin position="1"/>
        <end position="30"/>
    </location>
</feature>
<name>A0A7R5KFH6_9PASS</name>
<evidence type="ECO:0000259" key="4">
    <source>
        <dbReference type="PROSITE" id="PS51192"/>
    </source>
</evidence>
<keyword evidence="5" id="KW-1185">Reference proteome</keyword>
<gene>
    <name evidence="6" type="primary">LOC120322959</name>
</gene>
<keyword evidence="1" id="KW-0378">Hydrolase</keyword>
<dbReference type="GO" id="GO:0016787">
    <property type="term" value="F:hydrolase activity"/>
    <property type="evidence" value="ECO:0007669"/>
    <property type="project" value="UniProtKB-KW"/>
</dbReference>
<organism evidence="5 6">
    <name type="scientific">Pipra filicauda</name>
    <name type="common">Wire-tailed manakin</name>
    <dbReference type="NCBI Taxonomy" id="649802"/>
    <lineage>
        <taxon>Eukaryota</taxon>
        <taxon>Metazoa</taxon>
        <taxon>Chordata</taxon>
        <taxon>Craniata</taxon>
        <taxon>Vertebrata</taxon>
        <taxon>Euteleostomi</taxon>
        <taxon>Archelosauria</taxon>
        <taxon>Archosauria</taxon>
        <taxon>Dinosauria</taxon>
        <taxon>Saurischia</taxon>
        <taxon>Theropoda</taxon>
        <taxon>Coelurosauria</taxon>
        <taxon>Aves</taxon>
        <taxon>Neognathae</taxon>
        <taxon>Neoaves</taxon>
        <taxon>Telluraves</taxon>
        <taxon>Australaves</taxon>
        <taxon>Passeriformes</taxon>
        <taxon>Pipridae</taxon>
        <taxon>Pipra</taxon>
    </lineage>
</organism>
<dbReference type="PANTHER" id="PTHR18934">
    <property type="entry name" value="ATP-DEPENDENT RNA HELICASE"/>
    <property type="match status" value="1"/>
</dbReference>